<protein>
    <submittedName>
        <fullName evidence="1">Uncharacterized protein</fullName>
    </submittedName>
</protein>
<evidence type="ECO:0000313" key="1">
    <source>
        <dbReference type="EMBL" id="KSU86662.1"/>
    </source>
</evidence>
<dbReference type="Proteomes" id="UP000053681">
    <property type="component" value="Unassembled WGS sequence"/>
</dbReference>
<proteinExistence type="predicted"/>
<reference evidence="1 2" key="1">
    <citation type="submission" date="2015-11" db="EMBL/GenBank/DDBJ databases">
        <title>Bacillus caseinolyticus sp nov.</title>
        <authorList>
            <person name="Dastager S.G."/>
            <person name="Mawlankar R."/>
        </authorList>
    </citation>
    <scope>NUCLEOTIDE SEQUENCE [LARGE SCALE GENOMIC DNA]</scope>
    <source>
        <strain evidence="1 2">SGD-V-76</strain>
    </source>
</reference>
<comment type="caution">
    <text evidence="1">The sequence shown here is derived from an EMBL/GenBank/DDBJ whole genome shotgun (WGS) entry which is preliminary data.</text>
</comment>
<sequence>MKPPLNLIIINFMPPENEISAIASNLSQDSTVRKEWEKKLSTLKKGQCVVYGPMLQPDGTLKQVQPVVINISSLNGRLN</sequence>
<organism evidence="1 2">
    <name type="scientific">Priestia veravalensis</name>
    <dbReference type="NCBI Taxonomy" id="1414648"/>
    <lineage>
        <taxon>Bacteria</taxon>
        <taxon>Bacillati</taxon>
        <taxon>Bacillota</taxon>
        <taxon>Bacilli</taxon>
        <taxon>Bacillales</taxon>
        <taxon>Bacillaceae</taxon>
        <taxon>Priestia</taxon>
    </lineage>
</organism>
<dbReference type="AlphaFoldDB" id="A0A0V8JI10"/>
<accession>A0A0V8JI10</accession>
<evidence type="ECO:0000313" key="2">
    <source>
        <dbReference type="Proteomes" id="UP000053681"/>
    </source>
</evidence>
<keyword evidence="2" id="KW-1185">Reference proteome</keyword>
<name>A0A0V8JI10_9BACI</name>
<dbReference type="EMBL" id="LNQP01000072">
    <property type="protein sequence ID" value="KSU86662.1"/>
    <property type="molecule type" value="Genomic_DNA"/>
</dbReference>
<gene>
    <name evidence="1" type="ORF">AS180_17345</name>
</gene>